<gene>
    <name evidence="1" type="ORF">COMA2_200013</name>
</gene>
<accession>A0A0S4LJ32</accession>
<organism evidence="1 2">
    <name type="scientific">Candidatus Nitrospira nitrificans</name>
    <dbReference type="NCBI Taxonomy" id="1742973"/>
    <lineage>
        <taxon>Bacteria</taxon>
        <taxon>Pseudomonadati</taxon>
        <taxon>Nitrospirota</taxon>
        <taxon>Nitrospiria</taxon>
        <taxon>Nitrospirales</taxon>
        <taxon>Nitrospiraceae</taxon>
        <taxon>Nitrospira</taxon>
    </lineage>
</organism>
<reference evidence="2" key="1">
    <citation type="submission" date="2015-10" db="EMBL/GenBank/DDBJ databases">
        <authorList>
            <person name="Luecker S."/>
            <person name="Luecker S."/>
        </authorList>
    </citation>
    <scope>NUCLEOTIDE SEQUENCE [LARGE SCALE GENOMIC DNA]</scope>
</reference>
<dbReference type="Gene3D" id="1.10.30.50">
    <property type="match status" value="1"/>
</dbReference>
<evidence type="ECO:0000313" key="2">
    <source>
        <dbReference type="Proteomes" id="UP000198736"/>
    </source>
</evidence>
<protein>
    <recommendedName>
        <fullName evidence="3">HNH endonuclease 5 domain-containing protein</fullName>
    </recommendedName>
</protein>
<dbReference type="AlphaFoldDB" id="A0A0S4LJ32"/>
<proteinExistence type="predicted"/>
<dbReference type="Proteomes" id="UP000198736">
    <property type="component" value="Unassembled WGS sequence"/>
</dbReference>
<sequence length="218" mass="24803">MAEPICAYCGGKATTKDHVVPRGLYPPSKVGSRVERITVPACSRCNSGWADEPHFRTVLVGEANPIVRELREGKTRRSFLQSDGDRRRRHVAQLLMPVELAEGERHKIYPADDPRFMRILRKVIRGLCHHHGLLPVVSDDQVWADVKRYPIPSELLEEMTKAHVMPDIIEYRFSHVQADDIHSTWHLLFFERTPFYAIVFETAQPKEAALTSANLGAS</sequence>
<evidence type="ECO:0000313" key="1">
    <source>
        <dbReference type="EMBL" id="CUS36004.1"/>
    </source>
</evidence>
<dbReference type="STRING" id="1742973.COMA2_200013"/>
<dbReference type="EMBL" id="CZPZ01000013">
    <property type="protein sequence ID" value="CUS36004.1"/>
    <property type="molecule type" value="Genomic_DNA"/>
</dbReference>
<keyword evidence="2" id="KW-1185">Reference proteome</keyword>
<name>A0A0S4LJ32_9BACT</name>
<evidence type="ECO:0008006" key="3">
    <source>
        <dbReference type="Google" id="ProtNLM"/>
    </source>
</evidence>